<keyword evidence="1" id="KW-1133">Transmembrane helix</keyword>
<keyword evidence="3" id="KW-1185">Reference proteome</keyword>
<sequence>MKIFSKRWPIRRGGKFCGCLVFGILIVVLPFAMKWIRQLDLKKDNYAKFEGVFYSYILFVRKR</sequence>
<dbReference type="RefSeq" id="WP_371753394.1">
    <property type="nucleotide sequence ID" value="NZ_JAYJLD010000006.1"/>
</dbReference>
<evidence type="ECO:0000313" key="2">
    <source>
        <dbReference type="EMBL" id="MEB3101187.1"/>
    </source>
</evidence>
<keyword evidence="1" id="KW-0812">Transmembrane</keyword>
<name>A0ABU5ZFA2_9BACL</name>
<protein>
    <submittedName>
        <fullName evidence="2">Uncharacterized protein</fullName>
    </submittedName>
</protein>
<accession>A0ABU5ZFA2</accession>
<reference evidence="2" key="1">
    <citation type="submission" date="2023-12" db="EMBL/GenBank/DDBJ databases">
        <title>Fervidustalea candida gen. nov., sp. nov., a novel member of the family Paenibacillaceae isolated from a geothermal area.</title>
        <authorList>
            <person name="Li W.-J."/>
            <person name="Jiao J.-Y."/>
            <person name="Chen Y."/>
        </authorList>
    </citation>
    <scope>NUCLEOTIDE SEQUENCE</scope>
    <source>
        <strain evidence="2">SYSU GA230002</strain>
    </source>
</reference>
<comment type="caution">
    <text evidence="2">The sequence shown here is derived from an EMBL/GenBank/DDBJ whole genome shotgun (WGS) entry which is preliminary data.</text>
</comment>
<organism evidence="2 3">
    <name type="scientific">Ferviditalea candida</name>
    <dbReference type="NCBI Taxonomy" id="3108399"/>
    <lineage>
        <taxon>Bacteria</taxon>
        <taxon>Bacillati</taxon>
        <taxon>Bacillota</taxon>
        <taxon>Bacilli</taxon>
        <taxon>Bacillales</taxon>
        <taxon>Paenibacillaceae</taxon>
        <taxon>Ferviditalea</taxon>
    </lineage>
</organism>
<keyword evidence="1" id="KW-0472">Membrane</keyword>
<evidence type="ECO:0000313" key="3">
    <source>
        <dbReference type="Proteomes" id="UP001310386"/>
    </source>
</evidence>
<gene>
    <name evidence="2" type="ORF">VF724_05865</name>
</gene>
<dbReference type="EMBL" id="JAYJLD010000006">
    <property type="protein sequence ID" value="MEB3101187.1"/>
    <property type="molecule type" value="Genomic_DNA"/>
</dbReference>
<feature type="transmembrane region" description="Helical" evidence="1">
    <location>
        <begin position="16"/>
        <end position="36"/>
    </location>
</feature>
<evidence type="ECO:0000256" key="1">
    <source>
        <dbReference type="SAM" id="Phobius"/>
    </source>
</evidence>
<dbReference type="Proteomes" id="UP001310386">
    <property type="component" value="Unassembled WGS sequence"/>
</dbReference>
<proteinExistence type="predicted"/>